<dbReference type="AlphaFoldDB" id="X0ZLR4"/>
<organism evidence="2">
    <name type="scientific">marine sediment metagenome</name>
    <dbReference type="NCBI Taxonomy" id="412755"/>
    <lineage>
        <taxon>unclassified sequences</taxon>
        <taxon>metagenomes</taxon>
        <taxon>ecological metagenomes</taxon>
    </lineage>
</organism>
<evidence type="ECO:0000313" key="2">
    <source>
        <dbReference type="EMBL" id="GAG70625.1"/>
    </source>
</evidence>
<reference evidence="2" key="1">
    <citation type="journal article" date="2014" name="Front. Microbiol.">
        <title>High frequency of phylogenetically diverse reductive dehalogenase-homologous genes in deep subseafloor sedimentary metagenomes.</title>
        <authorList>
            <person name="Kawai M."/>
            <person name="Futagami T."/>
            <person name="Toyoda A."/>
            <person name="Takaki Y."/>
            <person name="Nishi S."/>
            <person name="Hori S."/>
            <person name="Arai W."/>
            <person name="Tsubouchi T."/>
            <person name="Morono Y."/>
            <person name="Uchiyama I."/>
            <person name="Ito T."/>
            <person name="Fujiyama A."/>
            <person name="Inagaki F."/>
            <person name="Takami H."/>
        </authorList>
    </citation>
    <scope>NUCLEOTIDE SEQUENCE</scope>
    <source>
        <strain evidence="2">Expedition CK06-06</strain>
    </source>
</reference>
<comment type="caution">
    <text evidence="2">The sequence shown here is derived from an EMBL/GenBank/DDBJ whole genome shotgun (WGS) entry which is preliminary data.</text>
</comment>
<evidence type="ECO:0000256" key="1">
    <source>
        <dbReference type="SAM" id="Phobius"/>
    </source>
</evidence>
<proteinExistence type="predicted"/>
<keyword evidence="1" id="KW-1133">Transmembrane helix</keyword>
<dbReference type="EMBL" id="BART01002964">
    <property type="protein sequence ID" value="GAG70625.1"/>
    <property type="molecule type" value="Genomic_DNA"/>
</dbReference>
<gene>
    <name evidence="2" type="ORF">S01H4_08578</name>
</gene>
<feature type="transmembrane region" description="Helical" evidence="1">
    <location>
        <begin position="30"/>
        <end position="57"/>
    </location>
</feature>
<name>X0ZLR4_9ZZZZ</name>
<sequence>MKYEMKHAKKQNNKRKAIVKRKVMVKRKTLVITLSIIVGIAVIILVILNFQVISGFIDSKINILRSRLFANAGEKNEESTDAVEEIIAEDSNTEDNNSCLLILFTILY</sequence>
<protein>
    <submittedName>
        <fullName evidence="2">Uncharacterized protein</fullName>
    </submittedName>
</protein>
<keyword evidence="1" id="KW-0812">Transmembrane</keyword>
<accession>X0ZLR4</accession>
<keyword evidence="1" id="KW-0472">Membrane</keyword>